<dbReference type="InterPro" id="IPR039633">
    <property type="entry name" value="PAP"/>
</dbReference>
<evidence type="ECO:0000256" key="2">
    <source>
        <dbReference type="ARBA" id="ARBA00022640"/>
    </source>
</evidence>
<gene>
    <name evidence="4" type="ORF">WJX74_004899</name>
</gene>
<organism evidence="4 5">
    <name type="scientific">Apatococcus lobatus</name>
    <dbReference type="NCBI Taxonomy" id="904363"/>
    <lineage>
        <taxon>Eukaryota</taxon>
        <taxon>Viridiplantae</taxon>
        <taxon>Chlorophyta</taxon>
        <taxon>core chlorophytes</taxon>
        <taxon>Trebouxiophyceae</taxon>
        <taxon>Chlorellales</taxon>
        <taxon>Chlorellaceae</taxon>
        <taxon>Apatococcus</taxon>
    </lineage>
</organism>
<dbReference type="Pfam" id="PF04755">
    <property type="entry name" value="PAP_fibrillin"/>
    <property type="match status" value="1"/>
</dbReference>
<proteinExistence type="predicted"/>
<comment type="subcellular location">
    <subcellularLocation>
        <location evidence="1">Plastid</location>
    </subcellularLocation>
</comment>
<dbReference type="InterPro" id="IPR006843">
    <property type="entry name" value="PAP/fibrillin_dom"/>
</dbReference>
<dbReference type="AlphaFoldDB" id="A0AAW1QVG8"/>
<dbReference type="PANTHER" id="PTHR31906">
    <property type="entry name" value="PLASTID-LIPID-ASSOCIATED PROTEIN 4, CHLOROPLASTIC-RELATED"/>
    <property type="match status" value="1"/>
</dbReference>
<name>A0AAW1QVG8_9CHLO</name>
<dbReference type="GO" id="GO:0009536">
    <property type="term" value="C:plastid"/>
    <property type="evidence" value="ECO:0007669"/>
    <property type="project" value="UniProtKB-SubCell"/>
</dbReference>
<keyword evidence="2" id="KW-0934">Plastid</keyword>
<evidence type="ECO:0000313" key="4">
    <source>
        <dbReference type="EMBL" id="KAK9825275.1"/>
    </source>
</evidence>
<feature type="domain" description="Plastid lipid-associated protein/fibrillin conserved" evidence="3">
    <location>
        <begin position="48"/>
        <end position="107"/>
    </location>
</feature>
<evidence type="ECO:0000259" key="3">
    <source>
        <dbReference type="Pfam" id="PF04755"/>
    </source>
</evidence>
<protein>
    <recommendedName>
        <fullName evidence="3">Plastid lipid-associated protein/fibrillin conserved domain-containing protein</fullName>
    </recommendedName>
</protein>
<dbReference type="EMBL" id="JALJOS010000025">
    <property type="protein sequence ID" value="KAK9825275.1"/>
    <property type="molecule type" value="Genomic_DNA"/>
</dbReference>
<comment type="caution">
    <text evidence="4">The sequence shown here is derived from an EMBL/GenBank/DDBJ whole genome shotgun (WGS) entry which is preliminary data.</text>
</comment>
<evidence type="ECO:0000256" key="1">
    <source>
        <dbReference type="ARBA" id="ARBA00004474"/>
    </source>
</evidence>
<reference evidence="4 5" key="1">
    <citation type="journal article" date="2024" name="Nat. Commun.">
        <title>Phylogenomics reveals the evolutionary origins of lichenization in chlorophyte algae.</title>
        <authorList>
            <person name="Puginier C."/>
            <person name="Libourel C."/>
            <person name="Otte J."/>
            <person name="Skaloud P."/>
            <person name="Haon M."/>
            <person name="Grisel S."/>
            <person name="Petersen M."/>
            <person name="Berrin J.G."/>
            <person name="Delaux P.M."/>
            <person name="Dal Grande F."/>
            <person name="Keller J."/>
        </authorList>
    </citation>
    <scope>NUCLEOTIDE SEQUENCE [LARGE SCALE GENOMIC DNA]</scope>
    <source>
        <strain evidence="4 5">SAG 2145</strain>
    </source>
</reference>
<evidence type="ECO:0000313" key="5">
    <source>
        <dbReference type="Proteomes" id="UP001438707"/>
    </source>
</evidence>
<dbReference type="Proteomes" id="UP001438707">
    <property type="component" value="Unassembled WGS sequence"/>
</dbReference>
<sequence length="213" mass="24199">MLKLQTPASLPTPLEHAASNFRWHARSPHRARCLPVRSQAKLSQLKDIKQKITQLAGPKNGLDRSPEQKQEIEGLIKQVEAKQRSPKKTDLLGTQWHLAYSTSQQSSGGKLGPFIGWVEQEFPADQPGKYINKLDLGLLKANLLAEYNYVANNKINVKFVDITFSLGPFKINRPFTNSGFWDITYVDDDFRILYTNKSNVFVMEKIQATRIKS</sequence>
<accession>A0AAW1QVG8</accession>
<keyword evidence="5" id="KW-1185">Reference proteome</keyword>